<feature type="region of interest" description="Disordered" evidence="1">
    <location>
        <begin position="120"/>
        <end position="163"/>
    </location>
</feature>
<evidence type="ECO:0000313" key="2">
    <source>
        <dbReference type="EMBL" id="CEM49248.1"/>
    </source>
</evidence>
<name>A0A0G4HXM1_9ALVE</name>
<proteinExistence type="predicted"/>
<feature type="region of interest" description="Disordered" evidence="1">
    <location>
        <begin position="1"/>
        <end position="81"/>
    </location>
</feature>
<feature type="compositionally biased region" description="Pro residues" evidence="1">
    <location>
        <begin position="241"/>
        <end position="257"/>
    </location>
</feature>
<reference evidence="2" key="1">
    <citation type="submission" date="2014-11" db="EMBL/GenBank/DDBJ databases">
        <authorList>
            <person name="Otto D Thomas"/>
            <person name="Naeem Raeece"/>
        </authorList>
    </citation>
    <scope>NUCLEOTIDE SEQUENCE</scope>
</reference>
<feature type="compositionally biased region" description="Polar residues" evidence="1">
    <location>
        <begin position="154"/>
        <end position="163"/>
    </location>
</feature>
<dbReference type="AlphaFoldDB" id="A0A0G4HXM1"/>
<dbReference type="VEuPathDB" id="CryptoDB:Cvel_9291"/>
<evidence type="ECO:0000256" key="1">
    <source>
        <dbReference type="SAM" id="MobiDB-lite"/>
    </source>
</evidence>
<sequence>MRTRGQHDLLNPPATSFTSPPRRAGSNSGLGGSGLSGSSSSSNAPLLPPQLSLSPLMNPSAAAAEHQHQQQPQPPPNGIDIARTQLGLLAGATGRHTICAAANGQLLHATLRGPAFHQILSQQQPSESSKGDTQKQAGTQDRNPNNRMLPVSAQPEQRNTAGRDSTGLFLLGASSGGIASRNSLGLGGGMIGGQMEGGVMMGFGDTGTKIPERPKQALEAFGKWRKLKDIARDMTGEEPIPKWPLRPEAGPPQPPPFALQGREQGDEEGRKAGGQDRQVRGLLLFPQEGVCPEWPPLASSRNIMEEEEDDDGDSEGWDLDDPIPVPAASAPPCVAAGRSPCGPKGRPNDWHHNVPKCIGKALGGVGVGREHLARFTPLCGHHHDDIHAIGRAMALEEEWITARNLIELEHHGNLWLAANAREESKILKLIQKGGRPPPPRDLPR</sequence>
<accession>A0A0G4HXM1</accession>
<organism evidence="2">
    <name type="scientific">Chromera velia CCMP2878</name>
    <dbReference type="NCBI Taxonomy" id="1169474"/>
    <lineage>
        <taxon>Eukaryota</taxon>
        <taxon>Sar</taxon>
        <taxon>Alveolata</taxon>
        <taxon>Colpodellida</taxon>
        <taxon>Chromeraceae</taxon>
        <taxon>Chromera</taxon>
    </lineage>
</organism>
<feature type="compositionally biased region" description="Polar residues" evidence="1">
    <location>
        <begin position="134"/>
        <end position="146"/>
    </location>
</feature>
<feature type="region of interest" description="Disordered" evidence="1">
    <location>
        <begin position="237"/>
        <end position="277"/>
    </location>
</feature>
<feature type="compositionally biased region" description="Basic and acidic residues" evidence="1">
    <location>
        <begin position="263"/>
        <end position="277"/>
    </location>
</feature>
<feature type="compositionally biased region" description="Low complexity" evidence="1">
    <location>
        <begin position="36"/>
        <end position="64"/>
    </location>
</feature>
<dbReference type="EMBL" id="CDMZ01004271">
    <property type="protein sequence ID" value="CEM49248.1"/>
    <property type="molecule type" value="Genomic_DNA"/>
</dbReference>
<gene>
    <name evidence="2" type="ORF">Cvel_9291</name>
</gene>
<protein>
    <submittedName>
        <fullName evidence="2">Uncharacterized protein</fullName>
    </submittedName>
</protein>